<gene>
    <name evidence="1" type="ORF">SMD11_6587</name>
</gene>
<protein>
    <submittedName>
        <fullName evidence="1">Putative regulator component</fullName>
    </submittedName>
</protein>
<name>A0A1Z2LCX2_9ACTN</name>
<organism evidence="1 2">
    <name type="scientific">Streptomyces albireticuli</name>
    <dbReference type="NCBI Taxonomy" id="1940"/>
    <lineage>
        <taxon>Bacteria</taxon>
        <taxon>Bacillati</taxon>
        <taxon>Actinomycetota</taxon>
        <taxon>Actinomycetes</taxon>
        <taxon>Kitasatosporales</taxon>
        <taxon>Streptomycetaceae</taxon>
        <taxon>Streptomyces</taxon>
    </lineage>
</organism>
<reference evidence="1 2" key="1">
    <citation type="submission" date="2017-06" db="EMBL/GenBank/DDBJ databases">
        <title>Streptomyces albireticuli Genome sequencing and assembly.</title>
        <authorList>
            <person name="Wang Y."/>
            <person name="Du B."/>
            <person name="Ding Y."/>
            <person name="Liu H."/>
            <person name="Hou Q."/>
            <person name="Liu K."/>
            <person name="Yao L."/>
            <person name="Wang C."/>
        </authorList>
    </citation>
    <scope>NUCLEOTIDE SEQUENCE [LARGE SCALE GENOMIC DNA]</scope>
    <source>
        <strain evidence="1 2">MDJK11</strain>
    </source>
</reference>
<dbReference type="EMBL" id="CP021744">
    <property type="protein sequence ID" value="ARZ72163.1"/>
    <property type="molecule type" value="Genomic_DNA"/>
</dbReference>
<dbReference type="KEGG" id="salj:SMD11_6587"/>
<accession>A0A1Z2LCX2</accession>
<proteinExistence type="predicted"/>
<dbReference type="RefSeq" id="WP_087929826.1">
    <property type="nucleotide sequence ID" value="NZ_CP021744.1"/>
</dbReference>
<evidence type="ECO:0000313" key="1">
    <source>
        <dbReference type="EMBL" id="ARZ72163.1"/>
    </source>
</evidence>
<dbReference type="AlphaFoldDB" id="A0A1Z2LCX2"/>
<sequence>MITKYTQLHRRCQAVLDQLTLPRPFSIDALCEELSRSRDRPLHLHALPDQAADGNICGLWLATPTDDHIFYEQRTTQIHQEHIILHEIGHMLFDHHGIRPTTPPPGVLTGGGAGALAFPGPRKRGGAKARDTAVAGAGAGAETGDSGTAVGENAGVQALLPDLSPQLIQRLLGRASYTTRQEQEAEMLATLLRIRASTLPETGTPRDVLGRLGAALGTPVTDAR</sequence>
<dbReference type="Proteomes" id="UP000195755">
    <property type="component" value="Chromosome"/>
</dbReference>
<dbReference type="OrthoDB" id="4144896at2"/>
<evidence type="ECO:0000313" key="2">
    <source>
        <dbReference type="Proteomes" id="UP000195755"/>
    </source>
</evidence>